<keyword evidence="2" id="KW-0812">Transmembrane</keyword>
<keyword evidence="4" id="KW-1185">Reference proteome</keyword>
<keyword evidence="2" id="KW-1133">Transmembrane helix</keyword>
<feature type="transmembrane region" description="Helical" evidence="2">
    <location>
        <begin position="325"/>
        <end position="343"/>
    </location>
</feature>
<accession>A0ABV0IL89</accession>
<sequence length="403" mass="45112">MESPVVHIQREQKPDLFWRGVTVVGLFFIVAIVAVLIGVPVLLMVMFWNPWLLFTVIFVAAGVLLLVKTVALVRTLAWHARHRSTYVLREAGLELTEWNAVGAEAPVLRSIPWAEVASVVASYRIVRRILLTENGGGTMTETAPILHVLFDRDGRRQIAGIPFSSHRDPAIDVWIQELRTRGVELGYTARPLAWKGEAYLGPEAQLEYFASTEEVIPFPPTGGWWENTALLEGRWHQNARQAQEQAERRDPGLREERLKPTGRHWLLGAWFAAMYALGTGYLLPYLVQSGSLPAGAWPLGFLVVLPAAALFFLPLRRGLRWHHGLVCWLLLVVIAFAVLVGTVEIGPAAEETAMIGFGLTIVSAGLLWVPYLLVKRSARQDPVHRSEPRSSHRMRAKQRIMEG</sequence>
<feature type="transmembrane region" description="Helical" evidence="2">
    <location>
        <begin position="51"/>
        <end position="73"/>
    </location>
</feature>
<dbReference type="Proteomes" id="UP001484097">
    <property type="component" value="Unassembled WGS sequence"/>
</dbReference>
<feature type="transmembrane region" description="Helical" evidence="2">
    <location>
        <begin position="355"/>
        <end position="374"/>
    </location>
</feature>
<feature type="compositionally biased region" description="Basic residues" evidence="1">
    <location>
        <begin position="391"/>
        <end position="403"/>
    </location>
</feature>
<feature type="transmembrane region" description="Helical" evidence="2">
    <location>
        <begin position="295"/>
        <end position="313"/>
    </location>
</feature>
<reference evidence="3 4" key="1">
    <citation type="submission" date="2024-05" db="EMBL/GenBank/DDBJ databases">
        <authorList>
            <person name="Yi C."/>
        </authorList>
    </citation>
    <scope>NUCLEOTIDE SEQUENCE [LARGE SCALE GENOMIC DNA]</scope>
    <source>
        <strain evidence="3 4">XS13</strain>
    </source>
</reference>
<evidence type="ECO:0000313" key="4">
    <source>
        <dbReference type="Proteomes" id="UP001484097"/>
    </source>
</evidence>
<feature type="region of interest" description="Disordered" evidence="1">
    <location>
        <begin position="383"/>
        <end position="403"/>
    </location>
</feature>
<name>A0ABV0IL89_9MICC</name>
<keyword evidence="2" id="KW-0472">Membrane</keyword>
<feature type="transmembrane region" description="Helical" evidence="2">
    <location>
        <begin position="264"/>
        <end position="283"/>
    </location>
</feature>
<dbReference type="EMBL" id="JBDXMX010000007">
    <property type="protein sequence ID" value="MEO9248926.1"/>
    <property type="molecule type" value="Genomic_DNA"/>
</dbReference>
<evidence type="ECO:0008006" key="5">
    <source>
        <dbReference type="Google" id="ProtNLM"/>
    </source>
</evidence>
<protein>
    <recommendedName>
        <fullName evidence="5">DUF2207 domain-containing protein</fullName>
    </recommendedName>
</protein>
<proteinExistence type="predicted"/>
<evidence type="ECO:0000313" key="3">
    <source>
        <dbReference type="EMBL" id="MEO9248926.1"/>
    </source>
</evidence>
<feature type="transmembrane region" description="Helical" evidence="2">
    <location>
        <begin position="21"/>
        <end position="45"/>
    </location>
</feature>
<organism evidence="3 4">
    <name type="scientific">Citricoccus nitrophenolicus</name>
    <dbReference type="NCBI Taxonomy" id="863575"/>
    <lineage>
        <taxon>Bacteria</taxon>
        <taxon>Bacillati</taxon>
        <taxon>Actinomycetota</taxon>
        <taxon>Actinomycetes</taxon>
        <taxon>Micrococcales</taxon>
        <taxon>Micrococcaceae</taxon>
        <taxon>Citricoccus</taxon>
    </lineage>
</organism>
<evidence type="ECO:0000256" key="2">
    <source>
        <dbReference type="SAM" id="Phobius"/>
    </source>
</evidence>
<gene>
    <name evidence="3" type="ORF">ABDK96_14675</name>
</gene>
<evidence type="ECO:0000256" key="1">
    <source>
        <dbReference type="SAM" id="MobiDB-lite"/>
    </source>
</evidence>
<comment type="caution">
    <text evidence="3">The sequence shown here is derived from an EMBL/GenBank/DDBJ whole genome shotgun (WGS) entry which is preliminary data.</text>
</comment>